<dbReference type="InterPro" id="IPR013783">
    <property type="entry name" value="Ig-like_fold"/>
</dbReference>
<dbReference type="InterPro" id="IPR003598">
    <property type="entry name" value="Ig_sub2"/>
</dbReference>
<dbReference type="InterPro" id="IPR007110">
    <property type="entry name" value="Ig-like_dom"/>
</dbReference>
<dbReference type="InterPro" id="IPR036179">
    <property type="entry name" value="Ig-like_dom_sf"/>
</dbReference>
<dbReference type="SUPFAM" id="SSF48726">
    <property type="entry name" value="Immunoglobulin"/>
    <property type="match status" value="3"/>
</dbReference>
<evidence type="ECO:0000313" key="2">
    <source>
        <dbReference type="EMBL" id="KAG0723053.1"/>
    </source>
</evidence>
<dbReference type="PANTHER" id="PTHR47633">
    <property type="entry name" value="IMMUNOGLOBULIN"/>
    <property type="match status" value="1"/>
</dbReference>
<dbReference type="FunFam" id="2.60.40.10:FF:000430">
    <property type="entry name" value="Sallimus, isoform P"/>
    <property type="match status" value="1"/>
</dbReference>
<reference evidence="2" key="1">
    <citation type="submission" date="2020-07" db="EMBL/GenBank/DDBJ databases">
        <title>The High-quality genome of the commercially important snow crab, Chionoecetes opilio.</title>
        <authorList>
            <person name="Jeong J.-H."/>
            <person name="Ryu S."/>
        </authorList>
    </citation>
    <scope>NUCLEOTIDE SEQUENCE</scope>
    <source>
        <strain evidence="2">MADBK_172401_WGS</strain>
        <tissue evidence="2">Digestive gland</tissue>
    </source>
</reference>
<organism evidence="2 3">
    <name type="scientific">Chionoecetes opilio</name>
    <name type="common">Atlantic snow crab</name>
    <name type="synonym">Cancer opilio</name>
    <dbReference type="NCBI Taxonomy" id="41210"/>
    <lineage>
        <taxon>Eukaryota</taxon>
        <taxon>Metazoa</taxon>
        <taxon>Ecdysozoa</taxon>
        <taxon>Arthropoda</taxon>
        <taxon>Crustacea</taxon>
        <taxon>Multicrustacea</taxon>
        <taxon>Malacostraca</taxon>
        <taxon>Eumalacostraca</taxon>
        <taxon>Eucarida</taxon>
        <taxon>Decapoda</taxon>
        <taxon>Pleocyemata</taxon>
        <taxon>Brachyura</taxon>
        <taxon>Eubrachyura</taxon>
        <taxon>Majoidea</taxon>
        <taxon>Majidae</taxon>
        <taxon>Chionoecetes</taxon>
    </lineage>
</organism>
<dbReference type="InterPro" id="IPR013098">
    <property type="entry name" value="Ig_I-set"/>
</dbReference>
<dbReference type="FunFam" id="2.60.40.10:FF:000119">
    <property type="entry name" value="Sallimus, isoform P"/>
    <property type="match status" value="1"/>
</dbReference>
<name>A0A8J4Y7V5_CHIOP</name>
<dbReference type="PROSITE" id="PS50835">
    <property type="entry name" value="IG_LIKE"/>
    <property type="match status" value="2"/>
</dbReference>
<proteinExistence type="predicted"/>
<accession>A0A8J4Y7V5</accession>
<feature type="domain" description="Ig-like" evidence="1">
    <location>
        <begin position="223"/>
        <end position="314"/>
    </location>
</feature>
<gene>
    <name evidence="2" type="primary">sls_4</name>
    <name evidence="2" type="ORF">GWK47_043380</name>
</gene>
<comment type="caution">
    <text evidence="2">The sequence shown here is derived from an EMBL/GenBank/DDBJ whole genome shotgun (WGS) entry which is preliminary data.</text>
</comment>
<dbReference type="SMART" id="SM00408">
    <property type="entry name" value="IGc2"/>
    <property type="match status" value="2"/>
</dbReference>
<dbReference type="AlphaFoldDB" id="A0A8J4Y7V5"/>
<dbReference type="Proteomes" id="UP000770661">
    <property type="component" value="Unassembled WGS sequence"/>
</dbReference>
<dbReference type="SMART" id="SM00409">
    <property type="entry name" value="IG"/>
    <property type="match status" value="2"/>
</dbReference>
<dbReference type="PANTHER" id="PTHR47633:SF4">
    <property type="entry name" value="MYOPALLADIN ISOFORM X1"/>
    <property type="match status" value="1"/>
</dbReference>
<sequence>MKSGSRFTEYNDFGFVALDILYAYAEDSGTYTCRATNVNGQAVTTGALKCLTKDSIMGETINQEAMDKISRLESRVQRTVAAEETTSQAPVFTSPIRDQKLAENAPLHFEARLIPVGDPDLKVEWFKNNIPIQHANRISTMHDFGYVALDMKYVKPEDTGTYTCRATNKLGQAVTTATLVVTSKDALLTESQHTDALEKIRYLEDATRHTKSATEETKITQAPKFVVELSGLTQLWEGQSAHMECRLEPYPDATMKVEWFHDGKALSIGHRFRTMYDFGFCALDILQAVAEDSGTYEVRATNCVGTASSTLTIGVKCKS</sequence>
<dbReference type="InterPro" id="IPR003599">
    <property type="entry name" value="Ig_sub"/>
</dbReference>
<dbReference type="OrthoDB" id="6612025at2759"/>
<keyword evidence="3" id="KW-1185">Reference proteome</keyword>
<dbReference type="Pfam" id="PF07679">
    <property type="entry name" value="I-set"/>
    <property type="match status" value="2"/>
</dbReference>
<dbReference type="EMBL" id="JACEEZ010008722">
    <property type="protein sequence ID" value="KAG0723053.1"/>
    <property type="molecule type" value="Genomic_DNA"/>
</dbReference>
<protein>
    <submittedName>
        <fullName evidence="2">Titin</fullName>
    </submittedName>
</protein>
<evidence type="ECO:0000259" key="1">
    <source>
        <dbReference type="PROSITE" id="PS50835"/>
    </source>
</evidence>
<dbReference type="Gene3D" id="2.60.40.10">
    <property type="entry name" value="Immunoglobulins"/>
    <property type="match status" value="3"/>
</dbReference>
<feature type="domain" description="Ig-like" evidence="1">
    <location>
        <begin position="90"/>
        <end position="182"/>
    </location>
</feature>
<evidence type="ECO:0000313" key="3">
    <source>
        <dbReference type="Proteomes" id="UP000770661"/>
    </source>
</evidence>